<dbReference type="PROSITE" id="PS01359">
    <property type="entry name" value="ZF_PHD_1"/>
    <property type="match status" value="1"/>
</dbReference>
<dbReference type="EMBL" id="CACSLK010014277">
    <property type="protein sequence ID" value="CAA0816591.1"/>
    <property type="molecule type" value="Genomic_DNA"/>
</dbReference>
<dbReference type="SMART" id="SM00184">
    <property type="entry name" value="RING"/>
    <property type="match status" value="2"/>
</dbReference>
<dbReference type="GO" id="GO:0008270">
    <property type="term" value="F:zinc ion binding"/>
    <property type="evidence" value="ECO:0007669"/>
    <property type="project" value="UniProtKB-KW"/>
</dbReference>
<dbReference type="CDD" id="cd16448">
    <property type="entry name" value="RING-H2"/>
    <property type="match status" value="1"/>
</dbReference>
<sequence>MAFHVACPITCRRICFCALGFPRKLRGEKGKEDFLEEVARVEKFLSDPWLIKGRENATIQVKVPKVVAPPAPQLPLPAPQLPPPGSVAGGDAGDEAALAASALVKRAALQKQAAAASVVAEDYARKFESGDLIHISVKDAAGGEQGQSTSKVLCRLCFSGEYDGSERARKMLPCNTCGKKYHRNCLKAWSQNRDLFHWSSWTCPSCRMCEVCRITGDPNKFMFCKRCDGAYHCYCQQPPHKNVGHGPYLCPKHTKCHSCGSAVPGNGLSVRWFLGYTCCDACGRLFVKGNYCPVCLKVYRDSESTPMVCCDICQKWVHCPCDGISDAKYMQFQVDRNLQYVCPTCRGECSQVRNLEEAVQELWRRRDEADKDLIASLRTAAGLPSQEEIFEISPFSDDEESGPLIKSEYSRSLKLSLKGLGDKSPKKGKESGKKSSKKKYCKKKGNEKSLTGGDEGLQSLIGHADLASGPKIGDDKNEEMQFSGEPAMLSPIAGSLTESISTGNEAAASKHKYIDEVTATNVSKGSRTIKIKNNRSRDPTNKEDTGVSGGFPKTALGPKLVIHLGGRSRSAAGSSRSDSRRGTELTSVKGHKADHTDQAKSSKLIKLKNPNSELPNTSLKLTAGEFSDVYESVSAKKANSLLGKRSGQDSTPARSGSEAPVSKRTKHSSTRHVDDASVFVDTTGEDHGVLASSRDQKPSLKFKIPKNSSSGYQNVAGNFGTGSQNSLLLRGKDDITYTRGQRSKRRRPPVGDEDGGSQWREDNTMKEFTDANWVLQKLGKDAAGKRVEIHQPSNNTWHRGTVIEVSEGTSVVSIALDDGKSKSFELGKQASYFHHSVKPNHTKNLEKSVMESTRENGIVCDENGKTNAPPWTFATSWVVARGSTQASVTVDSSDYPIDEPDPEIAARNSPLLLNPSLPDSGPCDIKICFGRKYDVSQIYVRSTARVYEVYYAHYPNSSSEYLCTVKCGVAERDGIILQTSCIEDVVKEHGECLSGEITKDSVADGETSVSSEDEWVKIKVPEVESNSMPDKVNTNRMKNVQDLYEATAQISDADPCSVLTIRLLSLQHKRNVYVDEIYVFADPVESTEAGNETVLAGSSTQSSLMAMFVPTLLQLSKSGAHHVEDKYTSVKGFKDNEMDATGKGSRDNKMENGSKRNDESDVLSQINRVNEQYAMSKELEKDILEDPVTKYVEPVNMKDSPPGRLERALEQLISRVSRVEDICLRFEEKMMKPIESIEARLQMVEHQLQKLTDNTNHYALPRGTKICAPTFSYCESNSSSFNAEQSDLPASRASELETRSLLCNNTAKLPHDANFLPGLIVSAPEFPCEEDEEDFEPAKESPSVEPKKALSVDDALAAALNGFLSSAGIHPSDCQASSAFSGTVDEGNNQEDTGSITIEVEDFLSADNVNGNSLQHGHGFTCRAPEFVEEKNSNDEYLNYTQTPLDTDSEIKNDECERGDFGKKLSAHDFESESHIGFPAAFEENKVDGDFERDTVFSSVKTCIDAKPDLDKGSMEARKNMIGGIYDETYPGKTADSNPDDGDDLILKQGLGDASASKPEDPEKHDKIPIVSDTSSSSMLDFGFPILEVKFTSDMSAITKTPLEALLGGEKESDTEVLSAADVYNDDENIEHINGDVVGGSETTNFLPIKDLLIDTGVSSIADDGLEDGSDRLCDPITPHMNVSLI</sequence>
<feature type="compositionally biased region" description="Basic and acidic residues" evidence="5">
    <location>
        <begin position="684"/>
        <end position="698"/>
    </location>
</feature>
<protein>
    <submittedName>
        <fullName evidence="8">PHD finger family protein</fullName>
    </submittedName>
</protein>
<keyword evidence="1" id="KW-0479">Metal-binding</keyword>
<dbReference type="InterPro" id="IPR001965">
    <property type="entry name" value="Znf_PHD"/>
</dbReference>
<feature type="region of interest" description="Disordered" evidence="5">
    <location>
        <begin position="520"/>
        <end position="619"/>
    </location>
</feature>
<dbReference type="PROSITE" id="PS50089">
    <property type="entry name" value="ZF_RING_2"/>
    <property type="match status" value="1"/>
</dbReference>
<dbReference type="OrthoDB" id="1939758at2759"/>
<feature type="domain" description="PHD-type" evidence="6">
    <location>
        <begin position="151"/>
        <end position="209"/>
    </location>
</feature>
<dbReference type="InterPro" id="IPR001841">
    <property type="entry name" value="Znf_RING"/>
</dbReference>
<dbReference type="PANTHER" id="PTHR37261:SF1">
    <property type="entry name" value="40S RIBOSOMAL PROTEIN S27"/>
    <property type="match status" value="1"/>
</dbReference>
<reference evidence="8" key="1">
    <citation type="submission" date="2019-12" db="EMBL/GenBank/DDBJ databases">
        <authorList>
            <person name="Scholes J."/>
        </authorList>
    </citation>
    <scope>NUCLEOTIDE SEQUENCE</scope>
</reference>
<feature type="region of interest" description="Disordered" evidence="5">
    <location>
        <begin position="637"/>
        <end position="764"/>
    </location>
</feature>
<feature type="compositionally biased region" description="Basic and acidic residues" evidence="5">
    <location>
        <begin position="535"/>
        <end position="545"/>
    </location>
</feature>
<dbReference type="PANTHER" id="PTHR37261">
    <property type="entry name" value="40S RIBOSOMAL PROTEIN S27"/>
    <property type="match status" value="1"/>
</dbReference>
<gene>
    <name evidence="8" type="ORF">SHERM_16457</name>
</gene>
<proteinExistence type="predicted"/>
<evidence type="ECO:0000256" key="3">
    <source>
        <dbReference type="ARBA" id="ARBA00022833"/>
    </source>
</evidence>
<evidence type="ECO:0000259" key="6">
    <source>
        <dbReference type="PROSITE" id="PS50016"/>
    </source>
</evidence>
<feature type="domain" description="PHD-type" evidence="6">
    <location>
        <begin position="289"/>
        <end position="348"/>
    </location>
</feature>
<dbReference type="FunFam" id="3.30.40.10:FF:000238">
    <property type="entry name" value="PHD finger family protein"/>
    <property type="match status" value="1"/>
</dbReference>
<feature type="compositionally biased region" description="Polar residues" evidence="5">
    <location>
        <begin position="706"/>
        <end position="727"/>
    </location>
</feature>
<keyword evidence="2 4" id="KW-0863">Zinc-finger</keyword>
<feature type="region of interest" description="Disordered" evidence="5">
    <location>
        <begin position="1528"/>
        <end position="1571"/>
    </location>
</feature>
<feature type="compositionally biased region" description="Basic and acidic residues" evidence="5">
    <location>
        <begin position="420"/>
        <end position="433"/>
    </location>
</feature>
<dbReference type="InterPro" id="IPR013083">
    <property type="entry name" value="Znf_RING/FYVE/PHD"/>
</dbReference>
<accession>A0A9N7MUU8</accession>
<keyword evidence="9" id="KW-1185">Reference proteome</keyword>
<dbReference type="Gene3D" id="3.30.40.10">
    <property type="entry name" value="Zinc/RING finger domain, C3HC4 (zinc finger)"/>
    <property type="match status" value="2"/>
</dbReference>
<feature type="domain" description="RING-type" evidence="7">
    <location>
        <begin position="154"/>
        <end position="207"/>
    </location>
</feature>
<comment type="caution">
    <text evidence="8">The sequence shown here is derived from an EMBL/GenBank/DDBJ whole genome shotgun (WGS) entry which is preliminary data.</text>
</comment>
<dbReference type="Proteomes" id="UP001153555">
    <property type="component" value="Unassembled WGS sequence"/>
</dbReference>
<dbReference type="SUPFAM" id="SSF57903">
    <property type="entry name" value="FYVE/PHD zinc finger"/>
    <property type="match status" value="3"/>
</dbReference>
<organism evidence="8 9">
    <name type="scientific">Striga hermonthica</name>
    <name type="common">Purple witchweed</name>
    <name type="synonym">Buchnera hermonthica</name>
    <dbReference type="NCBI Taxonomy" id="68872"/>
    <lineage>
        <taxon>Eukaryota</taxon>
        <taxon>Viridiplantae</taxon>
        <taxon>Streptophyta</taxon>
        <taxon>Embryophyta</taxon>
        <taxon>Tracheophyta</taxon>
        <taxon>Spermatophyta</taxon>
        <taxon>Magnoliopsida</taxon>
        <taxon>eudicotyledons</taxon>
        <taxon>Gunneridae</taxon>
        <taxon>Pentapetalae</taxon>
        <taxon>asterids</taxon>
        <taxon>lamiids</taxon>
        <taxon>Lamiales</taxon>
        <taxon>Orobanchaceae</taxon>
        <taxon>Buchnereae</taxon>
        <taxon>Striga</taxon>
    </lineage>
</organism>
<feature type="compositionally biased region" description="Basic residues" evidence="5">
    <location>
        <begin position="434"/>
        <end position="445"/>
    </location>
</feature>
<evidence type="ECO:0000256" key="2">
    <source>
        <dbReference type="ARBA" id="ARBA00022771"/>
    </source>
</evidence>
<feature type="compositionally biased region" description="Basic and acidic residues" evidence="5">
    <location>
        <begin position="1558"/>
        <end position="1568"/>
    </location>
</feature>
<evidence type="ECO:0000256" key="1">
    <source>
        <dbReference type="ARBA" id="ARBA00022723"/>
    </source>
</evidence>
<feature type="region of interest" description="Disordered" evidence="5">
    <location>
        <begin position="1134"/>
        <end position="1161"/>
    </location>
</feature>
<dbReference type="PROSITE" id="PS50016">
    <property type="entry name" value="ZF_PHD_2"/>
    <property type="match status" value="2"/>
</dbReference>
<evidence type="ECO:0000313" key="9">
    <source>
        <dbReference type="Proteomes" id="UP001153555"/>
    </source>
</evidence>
<feature type="compositionally biased region" description="Basic and acidic residues" evidence="5">
    <location>
        <begin position="1144"/>
        <end position="1159"/>
    </location>
</feature>
<evidence type="ECO:0000313" key="8">
    <source>
        <dbReference type="EMBL" id="CAA0816591.1"/>
    </source>
</evidence>
<dbReference type="InterPro" id="IPR019786">
    <property type="entry name" value="Zinc_finger_PHD-type_CS"/>
</dbReference>
<name>A0A9N7MUU8_STRHE</name>
<evidence type="ECO:0000256" key="4">
    <source>
        <dbReference type="PROSITE-ProRule" id="PRU00175"/>
    </source>
</evidence>
<evidence type="ECO:0000259" key="7">
    <source>
        <dbReference type="PROSITE" id="PS50089"/>
    </source>
</evidence>
<feature type="compositionally biased region" description="Basic and acidic residues" evidence="5">
    <location>
        <begin position="591"/>
        <end position="600"/>
    </location>
</feature>
<feature type="region of interest" description="Disordered" evidence="5">
    <location>
        <begin position="418"/>
        <end position="456"/>
    </location>
</feature>
<dbReference type="InterPro" id="IPR019787">
    <property type="entry name" value="Znf_PHD-finger"/>
</dbReference>
<feature type="compositionally biased region" description="Low complexity" evidence="5">
    <location>
        <begin position="565"/>
        <end position="576"/>
    </location>
</feature>
<feature type="compositionally biased region" description="Polar residues" evidence="5">
    <location>
        <begin position="609"/>
        <end position="619"/>
    </location>
</feature>
<dbReference type="FunFam" id="3.30.40.10:FF:000638">
    <property type="entry name" value="PHD finger family protein"/>
    <property type="match status" value="1"/>
</dbReference>
<evidence type="ECO:0000256" key="5">
    <source>
        <dbReference type="SAM" id="MobiDB-lite"/>
    </source>
</evidence>
<dbReference type="SMART" id="SM00249">
    <property type="entry name" value="PHD"/>
    <property type="match status" value="3"/>
</dbReference>
<dbReference type="InterPro" id="IPR011011">
    <property type="entry name" value="Znf_FYVE_PHD"/>
</dbReference>
<dbReference type="Pfam" id="PF00628">
    <property type="entry name" value="PHD"/>
    <property type="match status" value="1"/>
</dbReference>
<keyword evidence="3" id="KW-0862">Zinc</keyword>